<evidence type="ECO:0000313" key="1">
    <source>
        <dbReference type="EMBL" id="CAJ72676.1"/>
    </source>
</evidence>
<gene>
    <name evidence="1" type="ORF">kustd1931</name>
</gene>
<accession>Q1Q015</accession>
<protein>
    <submittedName>
        <fullName evidence="1">Uncharacterized protein</fullName>
    </submittedName>
</protein>
<proteinExistence type="predicted"/>
<dbReference type="EMBL" id="CT573072">
    <property type="protein sequence ID" value="CAJ72676.1"/>
    <property type="molecule type" value="Genomic_DNA"/>
</dbReference>
<reference evidence="1" key="1">
    <citation type="journal article" date="2006" name="Nature">
        <title>Deciphering the evolution and metabolism of an anammox bacterium from a community genome.</title>
        <authorList>
            <person name="Strous M."/>
            <person name="Pelletier E."/>
            <person name="Mangenot S."/>
            <person name="Rattei T."/>
            <person name="Lehner A."/>
            <person name="Taylor M.W."/>
            <person name="Horn M."/>
            <person name="Daims H."/>
            <person name="Bartol-Mavel D."/>
            <person name="Wincker P."/>
            <person name="Barbe V."/>
            <person name="Fonknechten N."/>
            <person name="Vallenet D."/>
            <person name="Segurens B."/>
            <person name="Schenowitz-Truong C."/>
            <person name="Medigue C."/>
            <person name="Collingro A."/>
            <person name="Snel B."/>
            <person name="Dutilh B.E."/>
            <person name="OpDenCamp H.J.M."/>
            <person name="vanDerDrift C."/>
            <person name="Cirpus I."/>
            <person name="vanDePas-Schoonen K.T."/>
            <person name="Harhangi H.R."/>
            <person name="vanNiftrik L."/>
            <person name="Schmid M."/>
            <person name="Keltjens J."/>
            <person name="vanDeVossenberg J."/>
            <person name="Kartal B."/>
            <person name="Meier H."/>
            <person name="Frishman D."/>
            <person name="Huynen M.A."/>
            <person name="Mewes H."/>
            <person name="Weissenbach J."/>
            <person name="Jetten M.S.M."/>
            <person name="Wagner M."/>
            <person name="LePaslier D."/>
        </authorList>
    </citation>
    <scope>NUCLEOTIDE SEQUENCE</scope>
</reference>
<name>Q1Q015_KUEST</name>
<sequence>MRIPTTAGTAKDRNNFHKNTSVICEDKPHIYKDRLKSLNNVVLIALLKSAQSMVHEISSKT</sequence>
<reference evidence="1" key="2">
    <citation type="submission" date="2006-01" db="EMBL/GenBank/DDBJ databases">
        <authorList>
            <person name="Genoscope"/>
        </authorList>
    </citation>
    <scope>NUCLEOTIDE SEQUENCE</scope>
</reference>
<dbReference type="AlphaFoldDB" id="Q1Q015"/>
<organism evidence="1">
    <name type="scientific">Kuenenia stuttgartiensis</name>
    <dbReference type="NCBI Taxonomy" id="174633"/>
    <lineage>
        <taxon>Bacteria</taxon>
        <taxon>Pseudomonadati</taxon>
        <taxon>Planctomycetota</taxon>
        <taxon>Candidatus Brocadiia</taxon>
        <taxon>Candidatus Brocadiales</taxon>
        <taxon>Candidatus Brocadiaceae</taxon>
        <taxon>Candidatus Kuenenia</taxon>
    </lineage>
</organism>